<reference evidence="2 3" key="1">
    <citation type="submission" date="2019-10" db="EMBL/GenBank/DDBJ databases">
        <title>Rudanella paleaurantiibacter sp. nov., isolated from sludge.</title>
        <authorList>
            <person name="Xu S.Q."/>
        </authorList>
    </citation>
    <scope>NUCLEOTIDE SEQUENCE [LARGE SCALE GENOMIC DNA]</scope>
    <source>
        <strain evidence="2 3">HX-22-17</strain>
    </source>
</reference>
<dbReference type="RefSeq" id="WP_152123209.1">
    <property type="nucleotide sequence ID" value="NZ_WELI01000002.1"/>
</dbReference>
<dbReference type="AlphaFoldDB" id="A0A7J5U1E0"/>
<accession>A0A7J5U1E0</accession>
<evidence type="ECO:0000313" key="3">
    <source>
        <dbReference type="Proteomes" id="UP000488299"/>
    </source>
</evidence>
<proteinExistence type="predicted"/>
<feature type="transmembrane region" description="Helical" evidence="1">
    <location>
        <begin position="116"/>
        <end position="137"/>
    </location>
</feature>
<keyword evidence="3" id="KW-1185">Reference proteome</keyword>
<dbReference type="EMBL" id="WELI01000002">
    <property type="protein sequence ID" value="KAB7731597.1"/>
    <property type="molecule type" value="Genomic_DNA"/>
</dbReference>
<sequence>MLQTLSAFLYRTASRKTLWLATLLYLPFPTLFFRNLEEKMNKLAGQPIGPIDLLFGYNPDRIMQMVAAYGPEGRAIYAQGELTIDLIYPIVYTFLLATVLSLLFRKRPYAPFAQVNLLPLSVLFFDFCENACIVYLLKSYPATSPTVAALCSVLTTLKWLAAAAVLGLIVYGVIRRATGRGR</sequence>
<keyword evidence="1" id="KW-0472">Membrane</keyword>
<comment type="caution">
    <text evidence="2">The sequence shown here is derived from an EMBL/GenBank/DDBJ whole genome shotgun (WGS) entry which is preliminary data.</text>
</comment>
<dbReference type="Proteomes" id="UP000488299">
    <property type="component" value="Unassembled WGS sequence"/>
</dbReference>
<feature type="transmembrane region" description="Helical" evidence="1">
    <location>
        <begin position="18"/>
        <end position="36"/>
    </location>
</feature>
<feature type="transmembrane region" description="Helical" evidence="1">
    <location>
        <begin position="157"/>
        <end position="174"/>
    </location>
</feature>
<feature type="transmembrane region" description="Helical" evidence="1">
    <location>
        <begin position="86"/>
        <end position="104"/>
    </location>
</feature>
<evidence type="ECO:0000256" key="1">
    <source>
        <dbReference type="SAM" id="Phobius"/>
    </source>
</evidence>
<evidence type="ECO:0000313" key="2">
    <source>
        <dbReference type="EMBL" id="KAB7731597.1"/>
    </source>
</evidence>
<organism evidence="2 3">
    <name type="scientific">Rudanella paleaurantiibacter</name>
    <dbReference type="NCBI Taxonomy" id="2614655"/>
    <lineage>
        <taxon>Bacteria</taxon>
        <taxon>Pseudomonadati</taxon>
        <taxon>Bacteroidota</taxon>
        <taxon>Cytophagia</taxon>
        <taxon>Cytophagales</taxon>
        <taxon>Cytophagaceae</taxon>
        <taxon>Rudanella</taxon>
    </lineage>
</organism>
<protein>
    <submittedName>
        <fullName evidence="2">Uncharacterized protein</fullName>
    </submittedName>
</protein>
<gene>
    <name evidence="2" type="ORF">F5984_05015</name>
</gene>
<keyword evidence="1" id="KW-1133">Transmembrane helix</keyword>
<name>A0A7J5U1E0_9BACT</name>
<keyword evidence="1" id="KW-0812">Transmembrane</keyword>